<dbReference type="RefSeq" id="WP_141641386.1">
    <property type="nucleotide sequence ID" value="NZ_VIFM01000015.1"/>
</dbReference>
<dbReference type="OrthoDB" id="644448at2"/>
<name>A0A540X6S5_9BACT</name>
<dbReference type="AlphaFoldDB" id="A0A540X6S5"/>
<accession>A0A540X6S5</accession>
<evidence type="ECO:0000313" key="2">
    <source>
        <dbReference type="Proteomes" id="UP000315369"/>
    </source>
</evidence>
<dbReference type="EMBL" id="VIFM01000015">
    <property type="protein sequence ID" value="TQF16912.1"/>
    <property type="molecule type" value="Genomic_DNA"/>
</dbReference>
<comment type="caution">
    <text evidence="1">The sequence shown here is derived from an EMBL/GenBank/DDBJ whole genome shotgun (WGS) entry which is preliminary data.</text>
</comment>
<reference evidence="1 2" key="1">
    <citation type="submission" date="2019-06" db="EMBL/GenBank/DDBJ databases">
        <authorList>
            <person name="Livingstone P."/>
            <person name="Whitworth D."/>
        </authorList>
    </citation>
    <scope>NUCLEOTIDE SEQUENCE [LARGE SCALE GENOMIC DNA]</scope>
    <source>
        <strain evidence="1 2">AM401</strain>
    </source>
</reference>
<proteinExistence type="predicted"/>
<evidence type="ECO:0000313" key="1">
    <source>
        <dbReference type="EMBL" id="TQF16912.1"/>
    </source>
</evidence>
<protein>
    <submittedName>
        <fullName evidence="1">Uncharacterized protein</fullName>
    </submittedName>
</protein>
<keyword evidence="2" id="KW-1185">Reference proteome</keyword>
<sequence length="247" mass="26665">MLQRPAHVPASIAAAPLAFPWDNALSLALDNPDNIPDPWAHAVSLVNYKGKAALGLACIEWVAWRLSGLTDVNDLLSRLEAAWASTAAVPYSRGLDYDGVTSAANTPGNPEGPRQLALIRIQDLHFAFKKGRQQMVNEAGKCALLASHVLPPDCGFEPWLRRALAALAANAPVGARPDRKVKVFDHGAERPVPRAWFESLAVPADADVDRAAWDDFLRALEPAANPYLVPADTLRAEGVVGNPYRMD</sequence>
<gene>
    <name evidence="1" type="ORF">FJV41_05700</name>
</gene>
<organism evidence="1 2">
    <name type="scientific">Myxococcus llanfairpwllgwyngyllgogerychwyrndrobwllllantysiliogogogochensis</name>
    <dbReference type="NCBI Taxonomy" id="2590453"/>
    <lineage>
        <taxon>Bacteria</taxon>
        <taxon>Pseudomonadati</taxon>
        <taxon>Myxococcota</taxon>
        <taxon>Myxococcia</taxon>
        <taxon>Myxococcales</taxon>
        <taxon>Cystobacterineae</taxon>
        <taxon>Myxococcaceae</taxon>
        <taxon>Myxococcus</taxon>
    </lineage>
</organism>
<dbReference type="Proteomes" id="UP000315369">
    <property type="component" value="Unassembled WGS sequence"/>
</dbReference>